<protein>
    <submittedName>
        <fullName evidence="2">Uncharacterized protein</fullName>
    </submittedName>
</protein>
<name>A0AAE0DDT0_COLKA</name>
<organism evidence="2 3">
    <name type="scientific">Colletotrichum kahawae</name>
    <name type="common">Coffee berry disease fungus</name>
    <dbReference type="NCBI Taxonomy" id="34407"/>
    <lineage>
        <taxon>Eukaryota</taxon>
        <taxon>Fungi</taxon>
        <taxon>Dikarya</taxon>
        <taxon>Ascomycota</taxon>
        <taxon>Pezizomycotina</taxon>
        <taxon>Sordariomycetes</taxon>
        <taxon>Hypocreomycetidae</taxon>
        <taxon>Glomerellales</taxon>
        <taxon>Glomerellaceae</taxon>
        <taxon>Colletotrichum</taxon>
        <taxon>Colletotrichum gloeosporioides species complex</taxon>
    </lineage>
</organism>
<feature type="region of interest" description="Disordered" evidence="1">
    <location>
        <begin position="1"/>
        <end position="23"/>
    </location>
</feature>
<sequence length="51" mass="5580">MVAASNKDLLSQRVQKPSTKAQLNQTYQEITEDTIKRATETAGSGQQVITT</sequence>
<keyword evidence="3" id="KW-1185">Reference proteome</keyword>
<evidence type="ECO:0000313" key="2">
    <source>
        <dbReference type="EMBL" id="KAK2773432.1"/>
    </source>
</evidence>
<comment type="caution">
    <text evidence="2">The sequence shown here is derived from an EMBL/GenBank/DDBJ whole genome shotgun (WGS) entry which is preliminary data.</text>
</comment>
<dbReference type="EMBL" id="VYYT01000057">
    <property type="protein sequence ID" value="KAK2773432.1"/>
    <property type="molecule type" value="Genomic_DNA"/>
</dbReference>
<reference evidence="2" key="1">
    <citation type="submission" date="2023-02" db="EMBL/GenBank/DDBJ databases">
        <title>Colletotrichum kahawae CIFC_Que2 genome sequencing and assembly.</title>
        <authorList>
            <person name="Baroncelli R."/>
        </authorList>
    </citation>
    <scope>NUCLEOTIDE SEQUENCE</scope>
    <source>
        <strain evidence="2">CIFC_Que2</strain>
    </source>
</reference>
<proteinExistence type="predicted"/>
<evidence type="ECO:0000313" key="3">
    <source>
        <dbReference type="Proteomes" id="UP001281614"/>
    </source>
</evidence>
<gene>
    <name evidence="2" type="ORF">CKAH01_03892</name>
</gene>
<feature type="compositionally biased region" description="Polar residues" evidence="1">
    <location>
        <begin position="8"/>
        <end position="23"/>
    </location>
</feature>
<accession>A0AAE0DDT0</accession>
<evidence type="ECO:0000256" key="1">
    <source>
        <dbReference type="SAM" id="MobiDB-lite"/>
    </source>
</evidence>
<dbReference type="AlphaFoldDB" id="A0AAE0DDT0"/>
<dbReference type="Proteomes" id="UP001281614">
    <property type="component" value="Unassembled WGS sequence"/>
</dbReference>